<dbReference type="GO" id="GO:0008477">
    <property type="term" value="F:purine nucleosidase activity"/>
    <property type="evidence" value="ECO:0007669"/>
    <property type="project" value="TreeGrafter"/>
</dbReference>
<dbReference type="InterPro" id="IPR023186">
    <property type="entry name" value="IUNH"/>
</dbReference>
<keyword evidence="2" id="KW-0378">Hydrolase</keyword>
<dbReference type="GO" id="GO:0005829">
    <property type="term" value="C:cytosol"/>
    <property type="evidence" value="ECO:0007669"/>
    <property type="project" value="TreeGrafter"/>
</dbReference>
<evidence type="ECO:0000256" key="1">
    <source>
        <dbReference type="ARBA" id="ARBA00009176"/>
    </source>
</evidence>
<accession>A0AAD4KJ50</accession>
<sequence>MSETAIPVWLDCDPGHDDVFAILIAAHHPSLNLLGITTIHGNASLANTTANAGSVLEAIGRPDIPVYPGVSKPFCRPAVHAPDIHGESGLDGTDLLPKASRPAITDKNPILAMRDALLAQPPNTAWVVATGALTNVGLLFATFPEVAAHIKGLSIMGGAVGEGFTDVPMSRLPGEKARIGNTTPWAEFNIYCDPEASRSILSNSILAPKTTLIALDLTHQVLATLPVQERVLKAAKSDGPSVNNLRQMLHDLLLFFAGTYSAVFGIDDGPPLHDPLAMAVVLSNLNPEYAQANPSTALKFNDDGGERFVVNVVTDGEHGGTVSATGQLGRTIVTPVKGPGVAIPRGVDTDSFWNLLISCLEKAEKHSPMVQ</sequence>
<dbReference type="Proteomes" id="UP001201262">
    <property type="component" value="Unassembled WGS sequence"/>
</dbReference>
<dbReference type="EMBL" id="JAJTJA010000010">
    <property type="protein sequence ID" value="KAH8692854.1"/>
    <property type="molecule type" value="Genomic_DNA"/>
</dbReference>
<evidence type="ECO:0000256" key="2">
    <source>
        <dbReference type="ARBA" id="ARBA00022801"/>
    </source>
</evidence>
<proteinExistence type="inferred from homology"/>
<evidence type="ECO:0000256" key="3">
    <source>
        <dbReference type="ARBA" id="ARBA00023295"/>
    </source>
</evidence>
<reference evidence="5" key="1">
    <citation type="submission" date="2021-12" db="EMBL/GenBank/DDBJ databases">
        <title>Convergent genome expansion in fungi linked to evolution of root-endophyte symbiosis.</title>
        <authorList>
            <consortium name="DOE Joint Genome Institute"/>
            <person name="Ke Y.-H."/>
            <person name="Bonito G."/>
            <person name="Liao H.-L."/>
            <person name="Looney B."/>
            <person name="Rojas-Flechas A."/>
            <person name="Nash J."/>
            <person name="Hameed K."/>
            <person name="Schadt C."/>
            <person name="Martin F."/>
            <person name="Crous P.W."/>
            <person name="Miettinen O."/>
            <person name="Magnuson J.K."/>
            <person name="Labbe J."/>
            <person name="Jacobson D."/>
            <person name="Doktycz M.J."/>
            <person name="Veneault-Fourrey C."/>
            <person name="Kuo A."/>
            <person name="Mondo S."/>
            <person name="Calhoun S."/>
            <person name="Riley R."/>
            <person name="Ohm R."/>
            <person name="LaButti K."/>
            <person name="Andreopoulos B."/>
            <person name="Pangilinan J."/>
            <person name="Nolan M."/>
            <person name="Tritt A."/>
            <person name="Clum A."/>
            <person name="Lipzen A."/>
            <person name="Daum C."/>
            <person name="Barry K."/>
            <person name="Grigoriev I.V."/>
            <person name="Vilgalys R."/>
        </authorList>
    </citation>
    <scope>NUCLEOTIDE SEQUENCE</scope>
    <source>
        <strain evidence="5">PMI_201</strain>
    </source>
</reference>
<dbReference type="SUPFAM" id="SSF53590">
    <property type="entry name" value="Nucleoside hydrolase"/>
    <property type="match status" value="1"/>
</dbReference>
<dbReference type="GeneID" id="70247182"/>
<name>A0AAD4KJ50_9EURO</name>
<evidence type="ECO:0000313" key="6">
    <source>
        <dbReference type="Proteomes" id="UP001201262"/>
    </source>
</evidence>
<keyword evidence="6" id="KW-1185">Reference proteome</keyword>
<evidence type="ECO:0000313" key="5">
    <source>
        <dbReference type="EMBL" id="KAH8692854.1"/>
    </source>
</evidence>
<dbReference type="InterPro" id="IPR036452">
    <property type="entry name" value="Ribo_hydro-like"/>
</dbReference>
<dbReference type="AlphaFoldDB" id="A0AAD4KJ50"/>
<dbReference type="Gene3D" id="3.90.245.10">
    <property type="entry name" value="Ribonucleoside hydrolase-like"/>
    <property type="match status" value="1"/>
</dbReference>
<feature type="domain" description="Inosine/uridine-preferring nucleoside hydrolase" evidence="4">
    <location>
        <begin position="8"/>
        <end position="354"/>
    </location>
</feature>
<dbReference type="RefSeq" id="XP_046068727.1">
    <property type="nucleotide sequence ID" value="XM_046216895.1"/>
</dbReference>
<dbReference type="InterPro" id="IPR001910">
    <property type="entry name" value="Inosine/uridine_hydrolase_dom"/>
</dbReference>
<evidence type="ECO:0000259" key="4">
    <source>
        <dbReference type="Pfam" id="PF01156"/>
    </source>
</evidence>
<dbReference type="PANTHER" id="PTHR12304">
    <property type="entry name" value="INOSINE-URIDINE PREFERRING NUCLEOSIDE HYDROLASE"/>
    <property type="match status" value="1"/>
</dbReference>
<comment type="caution">
    <text evidence="5">The sequence shown here is derived from an EMBL/GenBank/DDBJ whole genome shotgun (WGS) entry which is preliminary data.</text>
</comment>
<dbReference type="PANTHER" id="PTHR12304:SF4">
    <property type="entry name" value="URIDINE NUCLEOSIDASE"/>
    <property type="match status" value="1"/>
</dbReference>
<gene>
    <name evidence="5" type="ORF">BGW36DRAFT_385338</name>
</gene>
<comment type="similarity">
    <text evidence="1">Belongs to the IUNH family.</text>
</comment>
<dbReference type="Pfam" id="PF01156">
    <property type="entry name" value="IU_nuc_hydro"/>
    <property type="match status" value="1"/>
</dbReference>
<organism evidence="5 6">
    <name type="scientific">Talaromyces proteolyticus</name>
    <dbReference type="NCBI Taxonomy" id="1131652"/>
    <lineage>
        <taxon>Eukaryota</taxon>
        <taxon>Fungi</taxon>
        <taxon>Dikarya</taxon>
        <taxon>Ascomycota</taxon>
        <taxon>Pezizomycotina</taxon>
        <taxon>Eurotiomycetes</taxon>
        <taxon>Eurotiomycetidae</taxon>
        <taxon>Eurotiales</taxon>
        <taxon>Trichocomaceae</taxon>
        <taxon>Talaromyces</taxon>
        <taxon>Talaromyces sect. Bacilispori</taxon>
    </lineage>
</organism>
<dbReference type="CDD" id="cd02651">
    <property type="entry name" value="nuc_hydro_IU_UC_XIUA"/>
    <property type="match status" value="1"/>
</dbReference>
<dbReference type="GO" id="GO:0006152">
    <property type="term" value="P:purine nucleoside catabolic process"/>
    <property type="evidence" value="ECO:0007669"/>
    <property type="project" value="TreeGrafter"/>
</dbReference>
<protein>
    <submittedName>
        <fullName evidence="5">Uridine nucleosidase Urh1</fullName>
    </submittedName>
</protein>
<keyword evidence="3" id="KW-0326">Glycosidase</keyword>